<dbReference type="InterPro" id="IPR019786">
    <property type="entry name" value="Zinc_finger_PHD-type_CS"/>
</dbReference>
<accession>D8UEW1</accession>
<evidence type="ECO:0000256" key="5">
    <source>
        <dbReference type="SAM" id="Phobius"/>
    </source>
</evidence>
<dbReference type="InterPro" id="IPR001965">
    <property type="entry name" value="Znf_PHD"/>
</dbReference>
<dbReference type="InterPro" id="IPR011011">
    <property type="entry name" value="Znf_FYVE_PHD"/>
</dbReference>
<evidence type="ECO:0000313" key="7">
    <source>
        <dbReference type="EMBL" id="EFJ41710.1"/>
    </source>
</evidence>
<keyword evidence="8" id="KW-1185">Reference proteome</keyword>
<dbReference type="PROSITE" id="PS50016">
    <property type="entry name" value="ZF_PHD_2"/>
    <property type="match status" value="1"/>
</dbReference>
<evidence type="ECO:0000256" key="2">
    <source>
        <dbReference type="ARBA" id="ARBA00022771"/>
    </source>
</evidence>
<keyword evidence="3" id="KW-0862">Zinc</keyword>
<dbReference type="EMBL" id="GL378391">
    <property type="protein sequence ID" value="EFJ41710.1"/>
    <property type="molecule type" value="Genomic_DNA"/>
</dbReference>
<organism evidence="8">
    <name type="scientific">Volvox carteri f. nagariensis</name>
    <dbReference type="NCBI Taxonomy" id="3068"/>
    <lineage>
        <taxon>Eukaryota</taxon>
        <taxon>Viridiplantae</taxon>
        <taxon>Chlorophyta</taxon>
        <taxon>core chlorophytes</taxon>
        <taxon>Chlorophyceae</taxon>
        <taxon>CS clade</taxon>
        <taxon>Chlamydomonadales</taxon>
        <taxon>Volvocaceae</taxon>
        <taxon>Volvox</taxon>
    </lineage>
</organism>
<dbReference type="InParanoid" id="D8UEW1"/>
<evidence type="ECO:0000256" key="3">
    <source>
        <dbReference type="ARBA" id="ARBA00022833"/>
    </source>
</evidence>
<gene>
    <name evidence="7" type="ORF">VOLCADRAFT_67978</name>
</gene>
<evidence type="ECO:0000313" key="8">
    <source>
        <dbReference type="Proteomes" id="UP000001058"/>
    </source>
</evidence>
<feature type="domain" description="PHD-type" evidence="6">
    <location>
        <begin position="16"/>
        <end position="63"/>
    </location>
</feature>
<keyword evidence="5" id="KW-0472">Membrane</keyword>
<dbReference type="PANTHER" id="PTHR46508">
    <property type="entry name" value="PHD FINGER FAMILY PROTEIN"/>
    <property type="match status" value="1"/>
</dbReference>
<dbReference type="SMART" id="SM00249">
    <property type="entry name" value="PHD"/>
    <property type="match status" value="1"/>
</dbReference>
<dbReference type="OrthoDB" id="548568at2759"/>
<reference evidence="7 8" key="1">
    <citation type="journal article" date="2010" name="Science">
        <title>Genomic analysis of organismal complexity in the multicellular green alga Volvox carteri.</title>
        <authorList>
            <person name="Prochnik S.E."/>
            <person name="Umen J."/>
            <person name="Nedelcu A.M."/>
            <person name="Hallmann A."/>
            <person name="Miller S.M."/>
            <person name="Nishii I."/>
            <person name="Ferris P."/>
            <person name="Kuo A."/>
            <person name="Mitros T."/>
            <person name="Fritz-Laylin L.K."/>
            <person name="Hellsten U."/>
            <person name="Chapman J."/>
            <person name="Simakov O."/>
            <person name="Rensing S.A."/>
            <person name="Terry A."/>
            <person name="Pangilinan J."/>
            <person name="Kapitonov V."/>
            <person name="Jurka J."/>
            <person name="Salamov A."/>
            <person name="Shapiro H."/>
            <person name="Schmutz J."/>
            <person name="Grimwood J."/>
            <person name="Lindquist E."/>
            <person name="Lucas S."/>
            <person name="Grigoriev I.V."/>
            <person name="Schmitt R."/>
            <person name="Kirk D."/>
            <person name="Rokhsar D.S."/>
        </authorList>
    </citation>
    <scope>NUCLEOTIDE SEQUENCE [LARGE SCALE GENOMIC DNA]</scope>
    <source>
        <strain evidence="8">f. Nagariensis / Eve</strain>
    </source>
</reference>
<proteinExistence type="predicted"/>
<dbReference type="Proteomes" id="UP000001058">
    <property type="component" value="Unassembled WGS sequence"/>
</dbReference>
<name>D8UEW1_VOLCA</name>
<sequence>MILPPAQTNAFDDGNTENCVLCGVGGSLICCDRCPAAYHLRCIGQTAHSIPDGDWLCPECAVGGRGKSRKGGMHARRCMCVWVFVLSLCAPMSLSVSVCLSV</sequence>
<dbReference type="STRING" id="3068.D8UEW1"/>
<dbReference type="InterPro" id="IPR019787">
    <property type="entry name" value="Znf_PHD-finger"/>
</dbReference>
<dbReference type="eggNOG" id="KOG1473">
    <property type="taxonomic scope" value="Eukaryota"/>
</dbReference>
<feature type="transmembrane region" description="Helical" evidence="5">
    <location>
        <begin position="79"/>
        <end position="98"/>
    </location>
</feature>
<protein>
    <recommendedName>
        <fullName evidence="6">PHD-type domain-containing protein</fullName>
    </recommendedName>
</protein>
<dbReference type="InterPro" id="IPR013083">
    <property type="entry name" value="Znf_RING/FYVE/PHD"/>
</dbReference>
<dbReference type="KEGG" id="vcn:VOLCADRAFT_67978"/>
<dbReference type="GeneID" id="9626704"/>
<keyword evidence="5" id="KW-1133">Transmembrane helix</keyword>
<dbReference type="Pfam" id="PF00628">
    <property type="entry name" value="PHD"/>
    <property type="match status" value="1"/>
</dbReference>
<dbReference type="SUPFAM" id="SSF57903">
    <property type="entry name" value="FYVE/PHD zinc finger"/>
    <property type="match status" value="1"/>
</dbReference>
<keyword evidence="1" id="KW-0479">Metal-binding</keyword>
<dbReference type="Gene3D" id="3.30.40.10">
    <property type="entry name" value="Zinc/RING finger domain, C3HC4 (zinc finger)"/>
    <property type="match status" value="1"/>
</dbReference>
<evidence type="ECO:0000256" key="1">
    <source>
        <dbReference type="ARBA" id="ARBA00022723"/>
    </source>
</evidence>
<dbReference type="RefSeq" id="XP_002957212.1">
    <property type="nucleotide sequence ID" value="XM_002957166.1"/>
</dbReference>
<evidence type="ECO:0000259" key="6">
    <source>
        <dbReference type="PROSITE" id="PS50016"/>
    </source>
</evidence>
<dbReference type="AlphaFoldDB" id="D8UEW1"/>
<keyword evidence="2 4" id="KW-0863">Zinc-finger</keyword>
<keyword evidence="5" id="KW-0812">Transmembrane</keyword>
<evidence type="ECO:0000256" key="4">
    <source>
        <dbReference type="PROSITE-ProRule" id="PRU00146"/>
    </source>
</evidence>
<dbReference type="GO" id="GO:0008270">
    <property type="term" value="F:zinc ion binding"/>
    <property type="evidence" value="ECO:0007669"/>
    <property type="project" value="UniProtKB-KW"/>
</dbReference>
<dbReference type="PANTHER" id="PTHR46508:SF1">
    <property type="entry name" value="PHD FINGER FAMILY PROTEIN"/>
    <property type="match status" value="1"/>
</dbReference>
<dbReference type="PROSITE" id="PS01359">
    <property type="entry name" value="ZF_PHD_1"/>
    <property type="match status" value="1"/>
</dbReference>